<dbReference type="STRING" id="155515.JP36_10045"/>
<evidence type="ECO:0000313" key="2">
    <source>
        <dbReference type="Proteomes" id="UP000030539"/>
    </source>
</evidence>
<dbReference type="RefSeq" id="WP_039174262.1">
    <property type="nucleotide sequence ID" value="NZ_JPXX01000029.1"/>
</dbReference>
<protein>
    <submittedName>
        <fullName evidence="1">Uncharacterized protein</fullName>
    </submittedName>
</protein>
<name>A0A0A2Y1H3_9PAST</name>
<sequence>MKIHCMKNEKKREPALRVPRYKYLAVLSELLDCLEQIDEPKRDEFLKLAMIARLMTLEPGEQLVLTLDGIELIIELV</sequence>
<gene>
    <name evidence="1" type="ORF">JP36_10045</name>
</gene>
<reference evidence="1 2" key="1">
    <citation type="submission" date="2014-08" db="EMBL/GenBank/DDBJ databases">
        <title>Chaperone-usher fimbriae in a diverse selection of Gallibacterium genomes.</title>
        <authorList>
            <person name="Kudirkiene E."/>
            <person name="Bager R.J."/>
            <person name="Johnson T.J."/>
            <person name="Bojesen A.M."/>
        </authorList>
    </citation>
    <scope>NUCLEOTIDE SEQUENCE [LARGE SCALE GENOMIC DNA]</scope>
    <source>
        <strain evidence="1 2">CCM5974</strain>
    </source>
</reference>
<comment type="caution">
    <text evidence="1">The sequence shown here is derived from an EMBL/GenBank/DDBJ whole genome shotgun (WGS) entry which is preliminary data.</text>
</comment>
<accession>A0A0A2Y1H3</accession>
<organism evidence="1 2">
    <name type="scientific">Gallibacterium genomosp. 1</name>
    <dbReference type="NCBI Taxonomy" id="155515"/>
    <lineage>
        <taxon>Bacteria</taxon>
        <taxon>Pseudomonadati</taxon>
        <taxon>Pseudomonadota</taxon>
        <taxon>Gammaproteobacteria</taxon>
        <taxon>Pasteurellales</taxon>
        <taxon>Pasteurellaceae</taxon>
        <taxon>Gallibacterium</taxon>
    </lineage>
</organism>
<evidence type="ECO:0000313" key="1">
    <source>
        <dbReference type="EMBL" id="KGQ36465.1"/>
    </source>
</evidence>
<dbReference type="Proteomes" id="UP000030539">
    <property type="component" value="Unassembled WGS sequence"/>
</dbReference>
<dbReference type="AlphaFoldDB" id="A0A0A2Y1H3"/>
<dbReference type="EMBL" id="JPXX01000029">
    <property type="protein sequence ID" value="KGQ36465.1"/>
    <property type="molecule type" value="Genomic_DNA"/>
</dbReference>
<proteinExistence type="predicted"/>